<dbReference type="EMBL" id="CAJJDP010000038">
    <property type="protein sequence ID" value="CAD8160586.1"/>
    <property type="molecule type" value="Genomic_DNA"/>
</dbReference>
<name>A0A8S1UD95_PAROT</name>
<reference evidence="1" key="1">
    <citation type="submission" date="2021-01" db="EMBL/GenBank/DDBJ databases">
        <authorList>
            <consortium name="Genoscope - CEA"/>
            <person name="William W."/>
        </authorList>
    </citation>
    <scope>NUCLEOTIDE SEQUENCE</scope>
</reference>
<comment type="caution">
    <text evidence="1">The sequence shown here is derived from an EMBL/GenBank/DDBJ whole genome shotgun (WGS) entry which is preliminary data.</text>
</comment>
<sequence>MISLSVYVIKGQFEESQYIRLSNRINSNNEGNLNTQFIIKLIKNYIRNKISHILKCLIYQKGMERILIILLLHILLKVLNRFSQQNQENLQVQ</sequence>
<dbReference type="Proteomes" id="UP000683925">
    <property type="component" value="Unassembled WGS sequence"/>
</dbReference>
<dbReference type="AlphaFoldDB" id="A0A8S1UD95"/>
<organism evidence="1 2">
    <name type="scientific">Paramecium octaurelia</name>
    <dbReference type="NCBI Taxonomy" id="43137"/>
    <lineage>
        <taxon>Eukaryota</taxon>
        <taxon>Sar</taxon>
        <taxon>Alveolata</taxon>
        <taxon>Ciliophora</taxon>
        <taxon>Intramacronucleata</taxon>
        <taxon>Oligohymenophorea</taxon>
        <taxon>Peniculida</taxon>
        <taxon>Parameciidae</taxon>
        <taxon>Paramecium</taxon>
    </lineage>
</organism>
<accession>A0A8S1UD95</accession>
<proteinExistence type="predicted"/>
<protein>
    <submittedName>
        <fullName evidence="1">Uncharacterized protein</fullName>
    </submittedName>
</protein>
<gene>
    <name evidence="1" type="ORF">POCTA_138.1.T0380262</name>
</gene>
<keyword evidence="2" id="KW-1185">Reference proteome</keyword>
<evidence type="ECO:0000313" key="2">
    <source>
        <dbReference type="Proteomes" id="UP000683925"/>
    </source>
</evidence>
<evidence type="ECO:0000313" key="1">
    <source>
        <dbReference type="EMBL" id="CAD8160586.1"/>
    </source>
</evidence>